<organism evidence="1 2">
    <name type="scientific">Perkinsus olseni</name>
    <name type="common">Perkinsus atlanticus</name>
    <dbReference type="NCBI Taxonomy" id="32597"/>
    <lineage>
        <taxon>Eukaryota</taxon>
        <taxon>Sar</taxon>
        <taxon>Alveolata</taxon>
        <taxon>Perkinsozoa</taxon>
        <taxon>Perkinsea</taxon>
        <taxon>Perkinsida</taxon>
        <taxon>Perkinsidae</taxon>
        <taxon>Perkinsus</taxon>
    </lineage>
</organism>
<gene>
    <name evidence="1" type="ORF">FOZ63_013425</name>
</gene>
<reference evidence="1 2" key="1">
    <citation type="submission" date="2020-04" db="EMBL/GenBank/DDBJ databases">
        <title>Perkinsus olseni comparative genomics.</title>
        <authorList>
            <person name="Bogema D.R."/>
        </authorList>
    </citation>
    <scope>NUCLEOTIDE SEQUENCE [LARGE SCALE GENOMIC DNA]</scope>
    <source>
        <strain evidence="1 2">ATCC PRA-207</strain>
    </source>
</reference>
<sequence length="250" mass="27155">SDVSPDDLEASTIVPFGDFNPTVHPHVLICRHILRTLCVCGLLHLEFLISALPARVLVAICQTSLGSSDALMKYLGVSLISILCASRPIAMEFAKVPFILNFVIDKLRAKLAQPGFSTKILLNATTTQGRALQVTPGSGRSGETRWHSQATEFYGFVSALVCIIRIGDIVKDVYATEIDRESLARQLKRKGRGGGVLGRLKAQDAARDEGGEQEDMKAERVSQKNLDFLVTLPAAILGFMDIDALAVLLH</sequence>
<feature type="non-terminal residue" evidence="1">
    <location>
        <position position="250"/>
    </location>
</feature>
<dbReference type="AlphaFoldDB" id="A0A7J6TNC5"/>
<keyword evidence="2" id="KW-1185">Reference proteome</keyword>
<comment type="caution">
    <text evidence="1">The sequence shown here is derived from an EMBL/GenBank/DDBJ whole genome shotgun (WGS) entry which is preliminary data.</text>
</comment>
<evidence type="ECO:0000313" key="1">
    <source>
        <dbReference type="EMBL" id="KAF4746829.1"/>
    </source>
</evidence>
<protein>
    <submittedName>
        <fullName evidence="1">Uncharacterized protein</fullName>
    </submittedName>
</protein>
<dbReference type="Proteomes" id="UP000553632">
    <property type="component" value="Unassembled WGS sequence"/>
</dbReference>
<name>A0A7J6TNC5_PEROL</name>
<dbReference type="EMBL" id="JABANO010009444">
    <property type="protein sequence ID" value="KAF4746829.1"/>
    <property type="molecule type" value="Genomic_DNA"/>
</dbReference>
<proteinExistence type="predicted"/>
<accession>A0A7J6TNC5</accession>
<feature type="non-terminal residue" evidence="1">
    <location>
        <position position="1"/>
    </location>
</feature>
<evidence type="ECO:0000313" key="2">
    <source>
        <dbReference type="Proteomes" id="UP000553632"/>
    </source>
</evidence>